<dbReference type="RefSeq" id="WP_072875775.1">
    <property type="nucleotide sequence ID" value="NZ_FQVT01000001.1"/>
</dbReference>
<keyword evidence="1" id="KW-0732">Signal</keyword>
<dbReference type="STRING" id="1073325.SAMN05444483_101163"/>
<gene>
    <name evidence="2" type="ORF">SAMN05444483_101163</name>
</gene>
<dbReference type="EMBL" id="FQVT01000001">
    <property type="protein sequence ID" value="SHF45238.1"/>
    <property type="molecule type" value="Genomic_DNA"/>
</dbReference>
<organism evidence="2 3">
    <name type="scientific">Salegentibacter echinorum</name>
    <dbReference type="NCBI Taxonomy" id="1073325"/>
    <lineage>
        <taxon>Bacteria</taxon>
        <taxon>Pseudomonadati</taxon>
        <taxon>Bacteroidota</taxon>
        <taxon>Flavobacteriia</taxon>
        <taxon>Flavobacteriales</taxon>
        <taxon>Flavobacteriaceae</taxon>
        <taxon>Salegentibacter</taxon>
    </lineage>
</organism>
<protein>
    <recommendedName>
        <fullName evidence="4">GLPGLI family protein</fullName>
    </recommendedName>
</protein>
<accession>A0A1M5BRU7</accession>
<keyword evidence="3" id="KW-1185">Reference proteome</keyword>
<sequence>MINLSRLLFILLCPTVFTCLNAQSNTEKELFNHFDAVIGIENTGLYNGVAYNEFHKIDREQHKFLFSNEMHEGEITYNGQTYFNIPLKYNIYDDVVLVKLQHDLLTHTFQLITEKIGGFKVKNSEFIRINKQNENGEIDGIYEVLWSNENHRLVLLKKHRLKENVKLNRGEVSVYTYKKDDSEFVIKRDEKLFSVKTRDDFQELFPKYKKDISQFYKNQRSLRRSNPEKFLTNLMSFLITKI</sequence>
<feature type="signal peptide" evidence="1">
    <location>
        <begin position="1"/>
        <end position="22"/>
    </location>
</feature>
<dbReference type="OrthoDB" id="1187639at2"/>
<proteinExistence type="predicted"/>
<dbReference type="Proteomes" id="UP000183945">
    <property type="component" value="Unassembled WGS sequence"/>
</dbReference>
<name>A0A1M5BRU7_SALEC</name>
<evidence type="ECO:0008006" key="4">
    <source>
        <dbReference type="Google" id="ProtNLM"/>
    </source>
</evidence>
<dbReference type="AlphaFoldDB" id="A0A1M5BRU7"/>
<feature type="chain" id="PRO_5012431791" description="GLPGLI family protein" evidence="1">
    <location>
        <begin position="23"/>
        <end position="242"/>
    </location>
</feature>
<evidence type="ECO:0000313" key="2">
    <source>
        <dbReference type="EMBL" id="SHF45238.1"/>
    </source>
</evidence>
<evidence type="ECO:0000256" key="1">
    <source>
        <dbReference type="SAM" id="SignalP"/>
    </source>
</evidence>
<reference evidence="3" key="1">
    <citation type="submission" date="2016-11" db="EMBL/GenBank/DDBJ databases">
        <authorList>
            <person name="Varghese N."/>
            <person name="Submissions S."/>
        </authorList>
    </citation>
    <scope>NUCLEOTIDE SEQUENCE [LARGE SCALE GENOMIC DNA]</scope>
    <source>
        <strain evidence="3">DSM 24579</strain>
    </source>
</reference>
<evidence type="ECO:0000313" key="3">
    <source>
        <dbReference type="Proteomes" id="UP000183945"/>
    </source>
</evidence>